<feature type="domain" description="Cadherin" evidence="12">
    <location>
        <begin position="451"/>
        <end position="614"/>
    </location>
</feature>
<keyword evidence="5" id="KW-0130">Cell adhesion</keyword>
<dbReference type="GO" id="GO:0032420">
    <property type="term" value="C:stereocilium"/>
    <property type="evidence" value="ECO:0007669"/>
    <property type="project" value="InterPro"/>
</dbReference>
<dbReference type="Gene3D" id="2.60.40.3430">
    <property type="match status" value="1"/>
</dbReference>
<keyword evidence="2 11" id="KW-0812">Transmembrane</keyword>
<dbReference type="InterPro" id="IPR041149">
    <property type="entry name" value="EC_dom"/>
</dbReference>
<evidence type="ECO:0000256" key="1">
    <source>
        <dbReference type="ARBA" id="ARBA00004370"/>
    </source>
</evidence>
<evidence type="ECO:0000256" key="7">
    <source>
        <dbReference type="ARBA" id="ARBA00023136"/>
    </source>
</evidence>
<dbReference type="GO" id="GO:0005886">
    <property type="term" value="C:plasma membrane"/>
    <property type="evidence" value="ECO:0007669"/>
    <property type="project" value="UniProtKB-SubCell"/>
</dbReference>
<dbReference type="PROSITE" id="PS50268">
    <property type="entry name" value="CADHERIN_2"/>
    <property type="match status" value="9"/>
</dbReference>
<evidence type="ECO:0000256" key="9">
    <source>
        <dbReference type="PROSITE-ProRule" id="PRU00043"/>
    </source>
</evidence>
<sequence>MQINGVAEGPDRTISLSLRDNYDYWVILDPSKQALYLNSTGRVLDRDPPSYIQSIVVQVQCTNELIGTVILHEVRIVVRDRNDNAPRFQQPRYYVAVSELTPVGTTIFSGFYGKNGATDIDDGPNGQIEYTIQYNPKDPTTNRTFDIPLTLFGAVVLRERLNYEEITRYLVIIQANDRAPYPSERRTATTTLTVDVLDGDDLGPMFLPCTLVGKTRDCSPITYRANVLELTDPIKVSPLNVTPPIQAVDQDRNIQPPSDRPGILYTILIGKPESYAEYFSLNRTTAELLLLKPIDRELYRRFDLVIKAEQDNGHPLPAFANLQIEVLDENNQAPYFLETGYHGYVSEASPVGTTIATNASLSAPLAIIALDNDVEETKDPQLELSLDSYTHVFSVSTTGIRRYVTLVQPLDRETQDSYTFTLLASDGVQQSDPVTVTITVLDANDNTPTFANVSYHVNLFTDMMPGETVLQLSAVDFDAGPNGQVTYRILVGDQGHFLIGNSTGIITIAPGVVLTVGRSYALTVEAMDNGPAPHRRRWIERGTPSPTKSESGDRHGHFELQQNSGYLVLDKPLDRESVDAYTLVVTASDGHPDGTSTAVVNVAVTDVNDNDPVFDPSLPVNLTVIEEKDHAYVGQVKATDPDLGASGEVHYRLVNHQKLFSINATGAIRTAVPLDREVKGHYFLIVEAWDGAVDPRRSRLTLSVTVLDIDDNSPVFTQRTYNVSLAENSPKDKVILQLKAIDADLSSNLTYRIRTEGSDPEIVQLFHVNPVTGELSVLKVLDYEALTDSEATYTFTVEAVDTEGTMPPGLASVTVRIMDMNDFSPVFSKSVYRGMVAPNAVKGTIVTTVRANDSDPAGTPAGLVRYKVDQEAYPYSASIFDVEERTGHVVTRVNLNEEPNLKFTLVVVAYDDGVPAKENTTLVEITVLQPSVIPVFTQEEYRFPPVSEEAAVGTPVGTIMAAAVNQTIIYSIIEGNEGGVFILNETTGMISTAMPLDYEANSSFVLKVEADSMKVVSSNLRAPSKTNTAKVIIDIEDENDHAPVFTKPLYIGGVAEDAKTFTSVLQVQALDRDTGNYSAMMYRLIIPPPGGKDTRDSKDGFVIEPYSGVVKTAIMYRNMRRSYFKFEVMATDNYGQGHSSRADIVVSVVNQLDMQVVVSNVPPTYVDKNKDKLVSILERYVQDQIPGAKVVVETIGPHRHGDGMEQEDYTKSDLMIYAIDPLTNRAVSRQELHKFLDGKLLDINKEFQPLLPPGGRILEIRTPEVVTSVKKAVQTVGYTEGALLALAVIIIVCCVPAILIVIITYRQFKERQAECAKTARIQMALPTGKPGGGTASNLYEELGDNAMRGYGQHETQQLLRPSLLRPEELSMESGIDPGQDYYTQDYYNYDHGYDLPQYGSRRKLISPSGLYDEYGEVVVDDDGSYYYSPQESDGELGSKKRRIKLVVDREYETSSTGEDSMPETQRNRLSSTLPNSHANLNGSIYVAQNGSIIRTRRSVNATGHTHTKHEQQSQTPLPRLQLPAGQAL</sequence>
<dbReference type="GO" id="GO:0007156">
    <property type="term" value="P:homophilic cell adhesion via plasma membrane adhesion molecules"/>
    <property type="evidence" value="ECO:0007669"/>
    <property type="project" value="InterPro"/>
</dbReference>
<evidence type="ECO:0000256" key="6">
    <source>
        <dbReference type="ARBA" id="ARBA00022989"/>
    </source>
</evidence>
<dbReference type="FunFam" id="2.60.40.60:FF:000057">
    <property type="entry name" value="protocadherin-15 isoform X1"/>
    <property type="match status" value="1"/>
</dbReference>
<comment type="subcellular location">
    <subcellularLocation>
        <location evidence="1">Membrane</location>
    </subcellularLocation>
</comment>
<dbReference type="CDD" id="cd11304">
    <property type="entry name" value="Cadherin_repeat"/>
    <property type="match status" value="9"/>
</dbReference>
<dbReference type="GO" id="GO:0009653">
    <property type="term" value="P:anatomical structure morphogenesis"/>
    <property type="evidence" value="ECO:0007669"/>
    <property type="project" value="UniProtKB-ARBA"/>
</dbReference>
<dbReference type="InterPro" id="IPR030718">
    <property type="entry name" value="EC_dom_sf"/>
</dbReference>
<accession>A0A6G0HXR7</accession>
<dbReference type="GO" id="GO:0007605">
    <property type="term" value="P:sensory perception of sound"/>
    <property type="evidence" value="ECO:0007669"/>
    <property type="project" value="InterPro"/>
</dbReference>
<dbReference type="FunFam" id="2.60.40.60:FF:000048">
    <property type="entry name" value="protocadherin-15 isoform X1"/>
    <property type="match status" value="1"/>
</dbReference>
<evidence type="ECO:0000259" key="12">
    <source>
        <dbReference type="PROSITE" id="PS50268"/>
    </source>
</evidence>
<evidence type="ECO:0000256" key="5">
    <source>
        <dbReference type="ARBA" id="ARBA00022889"/>
    </source>
</evidence>
<dbReference type="GO" id="GO:0048839">
    <property type="term" value="P:inner ear development"/>
    <property type="evidence" value="ECO:0007669"/>
    <property type="project" value="InterPro"/>
</dbReference>
<dbReference type="FunFam" id="2.60.40.60:FF:000047">
    <property type="entry name" value="protocadherin-15 isoform X1"/>
    <property type="match status" value="1"/>
</dbReference>
<comment type="caution">
    <text evidence="13">The sequence shown here is derived from an EMBL/GenBank/DDBJ whole genome shotgun (WGS) entry which is preliminary data.</text>
</comment>
<dbReference type="PANTHER" id="PTHR24026:SF126">
    <property type="entry name" value="PROTOCADHERIN FAT 4"/>
    <property type="match status" value="1"/>
</dbReference>
<feature type="transmembrane region" description="Helical" evidence="11">
    <location>
        <begin position="1281"/>
        <end position="1303"/>
    </location>
</feature>
<dbReference type="FunFam" id="2.60.40.60:FF:000116">
    <property type="entry name" value="Dachsous cadherin-related 2"/>
    <property type="match status" value="1"/>
</dbReference>
<organism evidence="13 14">
    <name type="scientific">Larimichthys crocea</name>
    <name type="common">Large yellow croaker</name>
    <name type="synonym">Pseudosciaena crocea</name>
    <dbReference type="NCBI Taxonomy" id="215358"/>
    <lineage>
        <taxon>Eukaryota</taxon>
        <taxon>Metazoa</taxon>
        <taxon>Chordata</taxon>
        <taxon>Craniata</taxon>
        <taxon>Vertebrata</taxon>
        <taxon>Euteleostomi</taxon>
        <taxon>Actinopterygii</taxon>
        <taxon>Neopterygii</taxon>
        <taxon>Teleostei</taxon>
        <taxon>Neoteleostei</taxon>
        <taxon>Acanthomorphata</taxon>
        <taxon>Eupercaria</taxon>
        <taxon>Sciaenidae</taxon>
        <taxon>Larimichthys</taxon>
    </lineage>
</organism>
<feature type="domain" description="Cadherin" evidence="12">
    <location>
        <begin position="219"/>
        <end position="336"/>
    </location>
</feature>
<keyword evidence="7 11" id="KW-0472">Membrane</keyword>
<dbReference type="InterPro" id="IPR002126">
    <property type="entry name" value="Cadherin-like_dom"/>
</dbReference>
<evidence type="ECO:0000256" key="10">
    <source>
        <dbReference type="SAM" id="MobiDB-lite"/>
    </source>
</evidence>
<dbReference type="Pfam" id="PF00028">
    <property type="entry name" value="Cadherin"/>
    <property type="match status" value="8"/>
</dbReference>
<dbReference type="Pfam" id="PF23206">
    <property type="entry name" value="PCDH15_12th"/>
    <property type="match status" value="1"/>
</dbReference>
<dbReference type="FunFam" id="2.60.40.60:FF:000092">
    <property type="entry name" value="Protocadherin 8"/>
    <property type="match status" value="1"/>
</dbReference>
<feature type="domain" description="Cadherin" evidence="12">
    <location>
        <begin position="1046"/>
        <end position="1165"/>
    </location>
</feature>
<feature type="domain" description="Cadherin" evidence="12">
    <location>
        <begin position="717"/>
        <end position="827"/>
    </location>
</feature>
<keyword evidence="4 9" id="KW-0106">Calcium</keyword>
<evidence type="ECO:0000256" key="2">
    <source>
        <dbReference type="ARBA" id="ARBA00022692"/>
    </source>
</evidence>
<feature type="region of interest" description="Disordered" evidence="10">
    <location>
        <begin position="1449"/>
        <end position="1479"/>
    </location>
</feature>
<feature type="domain" description="Cadherin" evidence="12">
    <location>
        <begin position="828"/>
        <end position="936"/>
    </location>
</feature>
<evidence type="ECO:0000313" key="13">
    <source>
        <dbReference type="EMBL" id="KAE8284029.1"/>
    </source>
</evidence>
<evidence type="ECO:0000256" key="4">
    <source>
        <dbReference type="ARBA" id="ARBA00022837"/>
    </source>
</evidence>
<feature type="domain" description="Cadherin" evidence="12">
    <location>
        <begin position="89"/>
        <end position="206"/>
    </location>
</feature>
<keyword evidence="8" id="KW-0325">Glycoprotein</keyword>
<feature type="region of interest" description="Disordered" evidence="10">
    <location>
        <begin position="1500"/>
        <end position="1528"/>
    </location>
</feature>
<dbReference type="InterPro" id="IPR020894">
    <property type="entry name" value="Cadherin_CS"/>
</dbReference>
<feature type="compositionally biased region" description="Polar residues" evidence="10">
    <location>
        <begin position="1453"/>
        <end position="1479"/>
    </location>
</feature>
<dbReference type="Proteomes" id="UP000424527">
    <property type="component" value="Unassembled WGS sequence"/>
</dbReference>
<protein>
    <submittedName>
        <fullName evidence="13">Protocadherin-15</fullName>
    </submittedName>
</protein>
<gene>
    <name evidence="13" type="ORF">D5F01_LYC17356</name>
</gene>
<evidence type="ECO:0000256" key="11">
    <source>
        <dbReference type="SAM" id="Phobius"/>
    </source>
</evidence>
<keyword evidence="6 11" id="KW-1133">Transmembrane helix</keyword>
<feature type="region of interest" description="Disordered" evidence="10">
    <location>
        <begin position="533"/>
        <end position="557"/>
    </location>
</feature>
<dbReference type="InterPro" id="IPR056989">
    <property type="entry name" value="PCDH15_12th_dom"/>
</dbReference>
<feature type="domain" description="Cadherin" evidence="12">
    <location>
        <begin position="337"/>
        <end position="450"/>
    </location>
</feature>
<feature type="domain" description="Cadherin" evidence="12">
    <location>
        <begin position="946"/>
        <end position="1045"/>
    </location>
</feature>
<name>A0A6G0HXR7_LARCR</name>
<dbReference type="PRINTS" id="PR00205">
    <property type="entry name" value="CADHERIN"/>
</dbReference>
<reference evidence="13 14" key="1">
    <citation type="submission" date="2019-07" db="EMBL/GenBank/DDBJ databases">
        <title>Chromosome genome assembly for large yellow croaker.</title>
        <authorList>
            <person name="Xiao S."/>
        </authorList>
    </citation>
    <scope>NUCLEOTIDE SEQUENCE [LARGE SCALE GENOMIC DNA]</scope>
    <source>
        <strain evidence="13">JMULYC20181020</strain>
        <tissue evidence="13">Muscle</tissue>
    </source>
</reference>
<evidence type="ECO:0000256" key="3">
    <source>
        <dbReference type="ARBA" id="ARBA00022737"/>
    </source>
</evidence>
<keyword evidence="14" id="KW-1185">Reference proteome</keyword>
<evidence type="ECO:0000313" key="14">
    <source>
        <dbReference type="Proteomes" id="UP000424527"/>
    </source>
</evidence>
<dbReference type="SMART" id="SM00112">
    <property type="entry name" value="CA"/>
    <property type="match status" value="10"/>
</dbReference>
<proteinExistence type="predicted"/>
<dbReference type="PANTHER" id="PTHR24026">
    <property type="entry name" value="FAT ATYPICAL CADHERIN-RELATED"/>
    <property type="match status" value="1"/>
</dbReference>
<dbReference type="GO" id="GO:0005509">
    <property type="term" value="F:calcium ion binding"/>
    <property type="evidence" value="ECO:0007669"/>
    <property type="project" value="UniProtKB-UniRule"/>
</dbReference>
<dbReference type="FunFam" id="2.60.40.60:FF:000055">
    <property type="entry name" value="protocadherin-15 isoform X1"/>
    <property type="match status" value="1"/>
</dbReference>
<feature type="domain" description="Cadherin" evidence="12">
    <location>
        <begin position="633"/>
        <end position="716"/>
    </location>
</feature>
<evidence type="ECO:0000256" key="8">
    <source>
        <dbReference type="ARBA" id="ARBA00023180"/>
    </source>
</evidence>
<dbReference type="EMBL" id="REGW02000017">
    <property type="protein sequence ID" value="KAE8284029.1"/>
    <property type="molecule type" value="Genomic_DNA"/>
</dbReference>
<keyword evidence="3" id="KW-0677">Repeat</keyword>
<dbReference type="InterPro" id="IPR015919">
    <property type="entry name" value="Cadherin-like_sf"/>
</dbReference>
<dbReference type="Gene3D" id="2.60.40.60">
    <property type="entry name" value="Cadherins"/>
    <property type="match status" value="10"/>
</dbReference>
<dbReference type="PROSITE" id="PS00232">
    <property type="entry name" value="CADHERIN_1"/>
    <property type="match status" value="4"/>
</dbReference>
<dbReference type="Pfam" id="PF18432">
    <property type="entry name" value="ECD"/>
    <property type="match status" value="1"/>
</dbReference>
<dbReference type="FunFam" id="2.60.40.60:FF:000050">
    <property type="entry name" value="protocadherin-15 isoform X1"/>
    <property type="match status" value="1"/>
</dbReference>
<dbReference type="SUPFAM" id="SSF49313">
    <property type="entry name" value="Cadherin-like"/>
    <property type="match status" value="10"/>
</dbReference>